<dbReference type="GeneID" id="107270303"/>
<dbReference type="GO" id="GO:0030866">
    <property type="term" value="P:cortical actin cytoskeleton organization"/>
    <property type="evidence" value="ECO:0007669"/>
    <property type="project" value="TreeGrafter"/>
</dbReference>
<dbReference type="InterPro" id="IPR001265">
    <property type="entry name" value="Formin_Cappuccino_subfam"/>
</dbReference>
<feature type="region of interest" description="Disordered" evidence="3">
    <location>
        <begin position="62"/>
        <end position="233"/>
    </location>
</feature>
<feature type="coiled-coil region" evidence="2">
    <location>
        <begin position="1216"/>
        <end position="1286"/>
    </location>
</feature>
<evidence type="ECO:0000313" key="7">
    <source>
        <dbReference type="RefSeq" id="XP_015600678.1"/>
    </source>
</evidence>
<dbReference type="RefSeq" id="XP_015600678.1">
    <property type="nucleotide sequence ID" value="XM_015745192.2"/>
</dbReference>
<evidence type="ECO:0000313" key="6">
    <source>
        <dbReference type="RefSeq" id="XP_015600677.1"/>
    </source>
</evidence>
<feature type="region of interest" description="Disordered" evidence="3">
    <location>
        <begin position="1"/>
        <end position="37"/>
    </location>
</feature>
<comment type="similarity">
    <text evidence="1">Belongs to the formin homology family. Cappuccino subfamily.</text>
</comment>
<dbReference type="PROSITE" id="PS51444">
    <property type="entry name" value="FH2"/>
    <property type="match status" value="1"/>
</dbReference>
<dbReference type="SUPFAM" id="SSF101447">
    <property type="entry name" value="Formin homology 2 domain (FH2 domain)"/>
    <property type="match status" value="1"/>
</dbReference>
<feature type="compositionally biased region" description="Basic and acidic residues" evidence="3">
    <location>
        <begin position="151"/>
        <end position="160"/>
    </location>
</feature>
<evidence type="ECO:0000313" key="5">
    <source>
        <dbReference type="Proteomes" id="UP000694920"/>
    </source>
</evidence>
<dbReference type="PRINTS" id="PR00828">
    <property type="entry name" value="FORMIN"/>
</dbReference>
<dbReference type="GO" id="GO:0008017">
    <property type="term" value="F:microtubule binding"/>
    <property type="evidence" value="ECO:0007669"/>
    <property type="project" value="InterPro"/>
</dbReference>
<evidence type="ECO:0000259" key="4">
    <source>
        <dbReference type="PROSITE" id="PS51444"/>
    </source>
</evidence>
<proteinExistence type="inferred from homology"/>
<dbReference type="GO" id="GO:0005884">
    <property type="term" value="C:actin filament"/>
    <property type="evidence" value="ECO:0007669"/>
    <property type="project" value="InterPro"/>
</dbReference>
<feature type="compositionally biased region" description="Low complexity" evidence="3">
    <location>
        <begin position="187"/>
        <end position="218"/>
    </location>
</feature>
<dbReference type="Gene3D" id="1.20.58.2220">
    <property type="entry name" value="Formin, FH2 domain"/>
    <property type="match status" value="1"/>
</dbReference>
<dbReference type="SMART" id="SM00498">
    <property type="entry name" value="FH2"/>
    <property type="match status" value="1"/>
</dbReference>
<evidence type="ECO:0000256" key="2">
    <source>
        <dbReference type="SAM" id="Coils"/>
    </source>
</evidence>
<dbReference type="RefSeq" id="XP_015600679.1">
    <property type="nucleotide sequence ID" value="XM_015745193.2"/>
</dbReference>
<feature type="domain" description="FH2" evidence="4">
    <location>
        <begin position="927"/>
        <end position="1348"/>
    </location>
</feature>
<evidence type="ECO:0000313" key="8">
    <source>
        <dbReference type="RefSeq" id="XP_015600679.1"/>
    </source>
</evidence>
<evidence type="ECO:0000256" key="1">
    <source>
        <dbReference type="ARBA" id="ARBA00005271"/>
    </source>
</evidence>
<feature type="region of interest" description="Disordered" evidence="3">
    <location>
        <begin position="645"/>
        <end position="664"/>
    </location>
</feature>
<name>A0AAJ7FNL3_CEPCN</name>
<dbReference type="GO" id="GO:0045010">
    <property type="term" value="P:actin nucleation"/>
    <property type="evidence" value="ECO:0007669"/>
    <property type="project" value="InterPro"/>
</dbReference>
<dbReference type="RefSeq" id="XP_015600677.1">
    <property type="nucleotide sequence ID" value="XM_015745191.2"/>
</dbReference>
<dbReference type="Proteomes" id="UP000694920">
    <property type="component" value="Unplaced"/>
</dbReference>
<dbReference type="KEGG" id="ccin:107270303"/>
<feature type="compositionally biased region" description="Basic and acidic residues" evidence="3">
    <location>
        <begin position="538"/>
        <end position="549"/>
    </location>
</feature>
<feature type="region of interest" description="Disordered" evidence="3">
    <location>
        <begin position="506"/>
        <end position="556"/>
    </location>
</feature>
<dbReference type="PANTHER" id="PTHR45920:SF7">
    <property type="entry name" value="FORMIN-G"/>
    <property type="match status" value="1"/>
</dbReference>
<feature type="region of interest" description="Disordered" evidence="3">
    <location>
        <begin position="728"/>
        <end position="748"/>
    </location>
</feature>
<dbReference type="GO" id="GO:0051015">
    <property type="term" value="F:actin filament binding"/>
    <property type="evidence" value="ECO:0007669"/>
    <property type="project" value="TreeGrafter"/>
</dbReference>
<dbReference type="InterPro" id="IPR015425">
    <property type="entry name" value="FH2_Formin"/>
</dbReference>
<dbReference type="GO" id="GO:0005737">
    <property type="term" value="C:cytoplasm"/>
    <property type="evidence" value="ECO:0007669"/>
    <property type="project" value="UniProtKB-ARBA"/>
</dbReference>
<dbReference type="PANTHER" id="PTHR45920">
    <property type="entry name" value="FORMIN HOMOLOGY 2 DOMAIN CONTAINING, ISOFORM I"/>
    <property type="match status" value="1"/>
</dbReference>
<feature type="region of interest" description="Disordered" evidence="3">
    <location>
        <begin position="788"/>
        <end position="919"/>
    </location>
</feature>
<protein>
    <submittedName>
        <fullName evidence="6 7">Formin-2</fullName>
    </submittedName>
</protein>
<keyword evidence="5" id="KW-1185">Reference proteome</keyword>
<feature type="compositionally biased region" description="Basic and acidic residues" evidence="3">
    <location>
        <begin position="645"/>
        <end position="658"/>
    </location>
</feature>
<dbReference type="Pfam" id="PF02181">
    <property type="entry name" value="FH2"/>
    <property type="match status" value="1"/>
</dbReference>
<feature type="compositionally biased region" description="Pro residues" evidence="3">
    <location>
        <begin position="890"/>
        <end position="914"/>
    </location>
</feature>
<organism evidence="5 8">
    <name type="scientific">Cephus cinctus</name>
    <name type="common">Wheat stem sawfly</name>
    <dbReference type="NCBI Taxonomy" id="211228"/>
    <lineage>
        <taxon>Eukaryota</taxon>
        <taxon>Metazoa</taxon>
        <taxon>Ecdysozoa</taxon>
        <taxon>Arthropoda</taxon>
        <taxon>Hexapoda</taxon>
        <taxon>Insecta</taxon>
        <taxon>Pterygota</taxon>
        <taxon>Neoptera</taxon>
        <taxon>Endopterygota</taxon>
        <taxon>Hymenoptera</taxon>
        <taxon>Cephoidea</taxon>
        <taxon>Cephidae</taxon>
        <taxon>Cephus</taxon>
    </lineage>
</organism>
<sequence>MERTSGVSTPGIPVYRPAMELEDEEGAAANPARPARQKLRDIARFCINSLRAFYAGDAANDPVILSDPIMGNRQSDAKKRARKGKSGSSTEVEEKSSTSKHSKSLDSLLDEPVGVSFEKVQTPGKRPAPKPPTIKVPLEKQEESQIQILEYTERDEKPIVPEESAVLSDPGPPPAADCETQHDSESAPGPVAVPMPATVTVDVPRGPAGPPKQQGGPPISMGSPEAPPLSVLSVPTSGPSLLVTDSWHRANKPLITPELSTPASQESSSDSVFTEPEGMVTENERQPLEKALTALSLEPRDDNRKAQFTVSRHKKIELPCASSRLSVVQASPGGLTPEAHARRHSANESSPGDSAVLRRVASFTLDRSTLDSRNNSRSKLIPQKLDFRLYERFEGQRLINWLTSGMPEHLKSQLTEPELRKLCSTFCGHLVNAGALRPLQDKGVAKDTVFTPDQMYYWTHHEAPAPIPSSPGKLTLESWAPENLRRLEDELSSLRAEVERLRKLVKESQDDAKGQSTQTSPTDLSPINARNASSPMKRNGDAASRESGRFTESSLEISPIPSEKICSFRSEDSRFDAAMPSSLSPISEIEKLAEETNEVQYLNNREKVNSAATSDPINDLENPLENADDSIMELTGKMKRLNIDKGAKPNIEKEKDEESGQINKQNLTTQITENWSRKLNLIETVNDLVTTPESSKKINTQTLNFGTSRETRDSTKMESKTVQIQKVNTDSSFASPPPPPPSMPDAEGLTLFSVSSQTGLPTSTSIPEIKLIPLTSTQRLAEPALSPTMPEFIRSPPPPPPPSPPPPPPPMPEMTGPPPPPMPGIAGPPPPPPMPGMSGPPPPPPMPGMAGPPAPPPMPGMSGPPPPPPMPGMAGPPPPPLPGMGGLAPPGLPGSAMPPPPPPMGGPSPFPSPPVGGWNPPSRAVMRKQPLNPEIPMKPLYWTRLLVPANTPLVAIETPDSPPQVPLWAELEEEKNLDMKEFSDLFSRQVTERKPTKKKENVDKLSKIQPAKILDSKRSKMVGILEKSLHVDFCEVENAVYNLDTTIVSLEALQQIYEVRPTAKELEDITAHEEAQPEVPLDRPELFLKRLSKIKHFTERISCLMFQSEFQDAVSTVSSKLTNLRSTCDYLRSSNSLKKVMALILTLGNYMNGGNRMRGQADGFGLEILSKLKDVKSKIPGVTLLHYVVRVQLAQKTDYNFDEPLPLPVPEPADVEAASTINFEDIKKELDKLEKELDACKVKSKMVIEASPETAGPFKEKMDSFLNRAVVELANEKEALQEAKIKFKAVMQFYQYVPKGATLDTADPNDFFVLWLGFCQDFKDIWKKEQQRIRKEKMKEVQRKYEGKRQVKSMKMSDTGLKARLQKLAGRR</sequence>
<feature type="compositionally biased region" description="Polar residues" evidence="3">
    <location>
        <begin position="514"/>
        <end position="536"/>
    </location>
</feature>
<feature type="region of interest" description="Disordered" evidence="3">
    <location>
        <begin position="331"/>
        <end position="354"/>
    </location>
</feature>
<accession>A0AAJ7FNL3</accession>
<dbReference type="InterPro" id="IPR042201">
    <property type="entry name" value="FH2_Formin_sf"/>
</dbReference>
<evidence type="ECO:0000256" key="3">
    <source>
        <dbReference type="SAM" id="MobiDB-lite"/>
    </source>
</evidence>
<keyword evidence="2" id="KW-0175">Coiled coil</keyword>
<gene>
    <name evidence="6 7 8" type="primary">LOC107270303</name>
</gene>
<feature type="compositionally biased region" description="Polar residues" evidence="3">
    <location>
        <begin position="258"/>
        <end position="272"/>
    </location>
</feature>
<reference evidence="6 7" key="1">
    <citation type="submission" date="2025-04" db="UniProtKB">
        <authorList>
            <consortium name="RefSeq"/>
        </authorList>
    </citation>
    <scope>IDENTIFICATION</scope>
</reference>
<feature type="compositionally biased region" description="Pro residues" evidence="3">
    <location>
        <begin position="795"/>
        <end position="882"/>
    </location>
</feature>
<feature type="region of interest" description="Disordered" evidence="3">
    <location>
        <begin position="256"/>
        <end position="282"/>
    </location>
</feature>